<feature type="region of interest" description="Disordered" evidence="1">
    <location>
        <begin position="18"/>
        <end position="77"/>
    </location>
</feature>
<keyword evidence="3" id="KW-1185">Reference proteome</keyword>
<gene>
    <name evidence="2" type="ORF">SAMN04489712_104169</name>
</gene>
<name>A0A1H5YUY8_9ACTN</name>
<dbReference type="InterPro" id="IPR011042">
    <property type="entry name" value="6-blade_b-propeller_TolB-like"/>
</dbReference>
<sequence>MLAALAVVAALGLLGGRRGRDAGTGRAMSRTDRPRHGEVGAADLMDDRREQRHEESPRPGGPAPEAAGSGRSRSDRPLLRVGSLGPVATAVAFAVLVAGAVDFVNDRQSGGSDGKKPAEKVAKTVGNDKEAAPPRHVVAIRRAGEAVSIRDARTGANVGVDAAAPQGQRWHQVASAGNGSYVLSAYSPGRITFYRLTLSEDGAPRKLAQIPGLAVRGASSAARSDMAVSEDGKRIAYVAYGAGGVGRIEIASAKAADRRQWAASSPGRVSSLSWAGDTLSFVWTTVRGTAVRRQVRTLDTTAAGADLRVSKPVLMLPEGGTAAVLNGDGTTIVAGVRAASGLSLQEFSAATGRRTKVLWTREAGRSGELSGLTRHSEGGHVLAAGTEELVYAVPGKGVRGVPAEGYADVAW</sequence>
<evidence type="ECO:0000313" key="3">
    <source>
        <dbReference type="Proteomes" id="UP000236723"/>
    </source>
</evidence>
<dbReference type="Gene3D" id="2.120.10.30">
    <property type="entry name" value="TolB, C-terminal domain"/>
    <property type="match status" value="1"/>
</dbReference>
<evidence type="ECO:0008006" key="4">
    <source>
        <dbReference type="Google" id="ProtNLM"/>
    </source>
</evidence>
<protein>
    <recommendedName>
        <fullName evidence="4">WD40-like Beta Propeller Repeat</fullName>
    </recommendedName>
</protein>
<organism evidence="2 3">
    <name type="scientific">Thermomonospora echinospora</name>
    <dbReference type="NCBI Taxonomy" id="1992"/>
    <lineage>
        <taxon>Bacteria</taxon>
        <taxon>Bacillati</taxon>
        <taxon>Actinomycetota</taxon>
        <taxon>Actinomycetes</taxon>
        <taxon>Streptosporangiales</taxon>
        <taxon>Thermomonosporaceae</taxon>
        <taxon>Thermomonospora</taxon>
    </lineage>
</organism>
<evidence type="ECO:0000313" key="2">
    <source>
        <dbReference type="EMBL" id="SEG27255.1"/>
    </source>
</evidence>
<reference evidence="3" key="1">
    <citation type="submission" date="2016-10" db="EMBL/GenBank/DDBJ databases">
        <authorList>
            <person name="Varghese N."/>
            <person name="Submissions S."/>
        </authorList>
    </citation>
    <scope>NUCLEOTIDE SEQUENCE [LARGE SCALE GENOMIC DNA]</scope>
    <source>
        <strain evidence="3">DSM 43163</strain>
    </source>
</reference>
<feature type="compositionally biased region" description="Basic and acidic residues" evidence="1">
    <location>
        <begin position="45"/>
        <end position="57"/>
    </location>
</feature>
<proteinExistence type="predicted"/>
<dbReference type="InterPro" id="IPR011044">
    <property type="entry name" value="Quino_amine_DH_bsu"/>
</dbReference>
<dbReference type="Proteomes" id="UP000236723">
    <property type="component" value="Unassembled WGS sequence"/>
</dbReference>
<evidence type="ECO:0000256" key="1">
    <source>
        <dbReference type="SAM" id="MobiDB-lite"/>
    </source>
</evidence>
<dbReference type="AlphaFoldDB" id="A0A1H5YUY8"/>
<dbReference type="SUPFAM" id="SSF50969">
    <property type="entry name" value="YVTN repeat-like/Quinoprotein amine dehydrogenase"/>
    <property type="match status" value="1"/>
</dbReference>
<accession>A0A1H5YUY8</accession>
<dbReference type="EMBL" id="FNVO01000004">
    <property type="protein sequence ID" value="SEG27255.1"/>
    <property type="molecule type" value="Genomic_DNA"/>
</dbReference>
<feature type="compositionally biased region" description="Basic and acidic residues" evidence="1">
    <location>
        <begin position="18"/>
        <end position="38"/>
    </location>
</feature>